<dbReference type="InterPro" id="IPR001296">
    <property type="entry name" value="Glyco_trans_1"/>
</dbReference>
<evidence type="ECO:0000313" key="3">
    <source>
        <dbReference type="EMBL" id="MFC5409157.1"/>
    </source>
</evidence>
<dbReference type="SUPFAM" id="SSF53756">
    <property type="entry name" value="UDP-Glycosyltransferase/glycogen phosphorylase"/>
    <property type="match status" value="1"/>
</dbReference>
<gene>
    <name evidence="3" type="ORF">ACFPMF_07565</name>
</gene>
<dbReference type="Proteomes" id="UP001596106">
    <property type="component" value="Unassembled WGS sequence"/>
</dbReference>
<evidence type="ECO:0000313" key="4">
    <source>
        <dbReference type="Proteomes" id="UP001596106"/>
    </source>
</evidence>
<feature type="domain" description="Glycosyltransferase subfamily 4-like N-terminal" evidence="2">
    <location>
        <begin position="25"/>
        <end position="167"/>
    </location>
</feature>
<dbReference type="PANTHER" id="PTHR45947">
    <property type="entry name" value="SULFOQUINOVOSYL TRANSFERASE SQD2"/>
    <property type="match status" value="1"/>
</dbReference>
<feature type="domain" description="Glycosyl transferase family 1" evidence="1">
    <location>
        <begin position="217"/>
        <end position="361"/>
    </location>
</feature>
<dbReference type="EMBL" id="JBHSMA010000002">
    <property type="protein sequence ID" value="MFC5409157.1"/>
    <property type="molecule type" value="Genomic_DNA"/>
</dbReference>
<dbReference type="Gene3D" id="3.40.50.2000">
    <property type="entry name" value="Glycogen Phosphorylase B"/>
    <property type="match status" value="2"/>
</dbReference>
<name>A0ABW0I9K2_9BACT</name>
<dbReference type="RefSeq" id="WP_379842796.1">
    <property type="nucleotide sequence ID" value="NZ_JBHSMA010000002.1"/>
</dbReference>
<accession>A0ABW0I9K2</accession>
<proteinExistence type="predicted"/>
<dbReference type="PANTHER" id="PTHR45947:SF3">
    <property type="entry name" value="SULFOQUINOVOSYL TRANSFERASE SQD2"/>
    <property type="match status" value="1"/>
</dbReference>
<comment type="caution">
    <text evidence="3">The sequence shown here is derived from an EMBL/GenBank/DDBJ whole genome shotgun (WGS) entry which is preliminary data.</text>
</comment>
<evidence type="ECO:0000259" key="1">
    <source>
        <dbReference type="Pfam" id="PF00534"/>
    </source>
</evidence>
<reference evidence="4" key="1">
    <citation type="journal article" date="2019" name="Int. J. Syst. Evol. Microbiol.">
        <title>The Global Catalogue of Microorganisms (GCM) 10K type strain sequencing project: providing services to taxonomists for standard genome sequencing and annotation.</title>
        <authorList>
            <consortium name="The Broad Institute Genomics Platform"/>
            <consortium name="The Broad Institute Genome Sequencing Center for Infectious Disease"/>
            <person name="Wu L."/>
            <person name="Ma J."/>
        </authorList>
    </citation>
    <scope>NUCLEOTIDE SEQUENCE [LARGE SCALE GENOMIC DNA]</scope>
    <source>
        <strain evidence="4">CCUG 55250</strain>
    </source>
</reference>
<dbReference type="InterPro" id="IPR028098">
    <property type="entry name" value="Glyco_trans_4-like_N"/>
</dbReference>
<sequence length="408" mass="46630">MNILYFSFYFEPDLCAGSFRNTPLVEALAAQLSAGDHIHVVTTQPNRYKTFQVQALFHEEKRTESGCRITIDRVAIPTHTSGFVDQARSFVAYYYKALRQVRRNRYDLVFASSSRLFTAFLGARVARSRRIPLSLDIRDLFRETILEILKNPVGRWGLDFVLRGIETYTFGYARHINLVSEGFRNYFDSYKQAHYTYHTNGIDDAFLAQPAHTNRDPSQPLTLVYAGNIGEGQGLHKIIPQAARRLGNAYRFIVVGDGGAMSKLLEAMKTEVVFNVEVRNPVSRNELIALYQRADYLFVHLNDLEAFKRVLPSKLFEYGATSKPIVAGVAGYARSFLLKYVDNCLVFNPGDVDSMVEQLRAQTPVYRSRDEFREQFQRKTIMRELAKTVLQTAEKRSETENPSLVLSQ</sequence>
<organism evidence="3 4">
    <name type="scientific">Larkinella bovis</name>
    <dbReference type="NCBI Taxonomy" id="683041"/>
    <lineage>
        <taxon>Bacteria</taxon>
        <taxon>Pseudomonadati</taxon>
        <taxon>Bacteroidota</taxon>
        <taxon>Cytophagia</taxon>
        <taxon>Cytophagales</taxon>
        <taxon>Spirosomataceae</taxon>
        <taxon>Larkinella</taxon>
    </lineage>
</organism>
<evidence type="ECO:0000259" key="2">
    <source>
        <dbReference type="Pfam" id="PF13579"/>
    </source>
</evidence>
<keyword evidence="4" id="KW-1185">Reference proteome</keyword>
<dbReference type="InterPro" id="IPR050194">
    <property type="entry name" value="Glycosyltransferase_grp1"/>
</dbReference>
<dbReference type="Pfam" id="PF13579">
    <property type="entry name" value="Glyco_trans_4_4"/>
    <property type="match status" value="1"/>
</dbReference>
<dbReference type="CDD" id="cd03794">
    <property type="entry name" value="GT4_WbuB-like"/>
    <property type="match status" value="1"/>
</dbReference>
<dbReference type="Pfam" id="PF00534">
    <property type="entry name" value="Glycos_transf_1"/>
    <property type="match status" value="1"/>
</dbReference>
<protein>
    <submittedName>
        <fullName evidence="3">Glycosyltransferase family 4 protein</fullName>
    </submittedName>
</protein>